<dbReference type="RefSeq" id="WP_065319856.1">
    <property type="nucleotide sequence ID" value="NZ_CP017477.1"/>
</dbReference>
<dbReference type="PANTHER" id="PTHR11361:SF34">
    <property type="entry name" value="DNA MISMATCH REPAIR PROTEIN MSH1, MITOCHONDRIAL"/>
    <property type="match status" value="1"/>
</dbReference>
<evidence type="ECO:0000259" key="6">
    <source>
        <dbReference type="SMART" id="SM00534"/>
    </source>
</evidence>
<dbReference type="OrthoDB" id="9802448at2"/>
<dbReference type="InterPro" id="IPR007696">
    <property type="entry name" value="DNA_mismatch_repair_MutS_core"/>
</dbReference>
<keyword evidence="2" id="KW-0547">Nucleotide-binding</keyword>
<dbReference type="Pfam" id="PF05192">
    <property type="entry name" value="MutS_III"/>
    <property type="match status" value="1"/>
</dbReference>
<keyword evidence="5" id="KW-0227">DNA damage</keyword>
<dbReference type="AlphaFoldDB" id="A0A1B8TT01"/>
<evidence type="ECO:0000256" key="3">
    <source>
        <dbReference type="ARBA" id="ARBA00022840"/>
    </source>
</evidence>
<evidence type="ECO:0000313" key="7">
    <source>
        <dbReference type="EMBL" id="OBY62876.1"/>
    </source>
</evidence>
<dbReference type="EMBL" id="LSFM01000023">
    <property type="protein sequence ID" value="OBY62876.1"/>
    <property type="molecule type" value="Genomic_DNA"/>
</dbReference>
<accession>A0A1B8TT01</accession>
<comment type="similarity">
    <text evidence="1">Belongs to the DNA mismatch repair MutS family.</text>
</comment>
<comment type="caution">
    <text evidence="7">The sequence shown here is derived from an EMBL/GenBank/DDBJ whole genome shotgun (WGS) entry which is preliminary data.</text>
</comment>
<protein>
    <recommendedName>
        <fullName evidence="6">DNA mismatch repair proteins mutS family domain-containing protein</fullName>
    </recommendedName>
</protein>
<dbReference type="GO" id="GO:0140664">
    <property type="term" value="F:ATP-dependent DNA damage sensor activity"/>
    <property type="evidence" value="ECO:0007669"/>
    <property type="project" value="InterPro"/>
</dbReference>
<evidence type="ECO:0000256" key="5">
    <source>
        <dbReference type="ARBA" id="ARBA00023204"/>
    </source>
</evidence>
<evidence type="ECO:0000256" key="2">
    <source>
        <dbReference type="ARBA" id="ARBA00022741"/>
    </source>
</evidence>
<dbReference type="KEGG" id="pob:LPB03_12090"/>
<name>A0A1B8TT01_9FLAO</name>
<dbReference type="GO" id="GO:0030983">
    <property type="term" value="F:mismatched DNA binding"/>
    <property type="evidence" value="ECO:0007669"/>
    <property type="project" value="InterPro"/>
</dbReference>
<proteinExistence type="inferred from homology"/>
<dbReference type="InterPro" id="IPR045076">
    <property type="entry name" value="MutS"/>
</dbReference>
<dbReference type="Proteomes" id="UP000092584">
    <property type="component" value="Unassembled WGS sequence"/>
</dbReference>
<dbReference type="SUPFAM" id="SSF52540">
    <property type="entry name" value="P-loop containing nucleoside triphosphate hydrolases"/>
    <property type="match status" value="1"/>
</dbReference>
<dbReference type="GO" id="GO:0006298">
    <property type="term" value="P:mismatch repair"/>
    <property type="evidence" value="ECO:0007669"/>
    <property type="project" value="InterPro"/>
</dbReference>
<dbReference type="PANTHER" id="PTHR11361">
    <property type="entry name" value="DNA MISMATCH REPAIR PROTEIN MUTS FAMILY MEMBER"/>
    <property type="match status" value="1"/>
</dbReference>
<feature type="domain" description="DNA mismatch repair proteins mutS family" evidence="6">
    <location>
        <begin position="258"/>
        <end position="440"/>
    </location>
</feature>
<dbReference type="SUPFAM" id="SSF48334">
    <property type="entry name" value="DNA repair protein MutS, domain III"/>
    <property type="match status" value="1"/>
</dbReference>
<keyword evidence="8" id="KW-1185">Reference proteome</keyword>
<evidence type="ECO:0000313" key="8">
    <source>
        <dbReference type="Proteomes" id="UP000092584"/>
    </source>
</evidence>
<evidence type="ECO:0000256" key="1">
    <source>
        <dbReference type="ARBA" id="ARBA00006271"/>
    </source>
</evidence>
<dbReference type="InterPro" id="IPR036187">
    <property type="entry name" value="DNA_mismatch_repair_MutS_sf"/>
</dbReference>
<organism evidence="7 8">
    <name type="scientific">Polaribacter vadi</name>
    <dbReference type="NCBI Taxonomy" id="1774273"/>
    <lineage>
        <taxon>Bacteria</taxon>
        <taxon>Pseudomonadati</taxon>
        <taxon>Bacteroidota</taxon>
        <taxon>Flavobacteriia</taxon>
        <taxon>Flavobacteriales</taxon>
        <taxon>Flavobacteriaceae</taxon>
    </lineage>
</organism>
<dbReference type="Gene3D" id="3.40.50.300">
    <property type="entry name" value="P-loop containing nucleotide triphosphate hydrolases"/>
    <property type="match status" value="1"/>
</dbReference>
<dbReference type="GO" id="GO:0005524">
    <property type="term" value="F:ATP binding"/>
    <property type="evidence" value="ECO:0007669"/>
    <property type="project" value="UniProtKB-KW"/>
</dbReference>
<sequence>MGFITDKQTMDDLNILGRYKNNSIFRVFNNTITSGGGRLLENMFQHPLTNIADINARKEKFSFFEKLQVALPFNSKEIEIVEYYFRNPASKNKLTATTNLTKIKLMNYVFYDKEYTTIRDGLEKTIQVFSKLKVVLKRIEQESKNTFYHAQAKKMTNLLNHKSLELAWQCVGVHPLSLKQLLNLDFIFRGVLYNEFIDLLNELYKMDVYISVSDVSRKRKFVYAKAVKKEEKYIDIKQGYHPCIPEAIANDIYIGKDKHVFFLTGANMAGKSTLMKSFGVIVYLAHMGFPVAAKQMTFSLHEGIYTSINVPDNIDKGYSHFYAEVVRVKHVAQQVATNKQLVIIFDELFKGTNVKDASDGTIAIVDAFSKRNGAFIISTHIMEAGITLGENNDRLFFRYLPTIVKNNVPTYPYVLEDGITDDRQGMMIIQNERIIETINGGS</sequence>
<evidence type="ECO:0000256" key="4">
    <source>
        <dbReference type="ARBA" id="ARBA00023125"/>
    </source>
</evidence>
<dbReference type="STRING" id="1774273.LPB03_12090"/>
<dbReference type="InterPro" id="IPR000432">
    <property type="entry name" value="DNA_mismatch_repair_MutS_C"/>
</dbReference>
<dbReference type="SMART" id="SM00534">
    <property type="entry name" value="MUTSac"/>
    <property type="match status" value="1"/>
</dbReference>
<dbReference type="InterPro" id="IPR027417">
    <property type="entry name" value="P-loop_NTPase"/>
</dbReference>
<keyword evidence="3" id="KW-0067">ATP-binding</keyword>
<reference evidence="8" key="1">
    <citation type="submission" date="2016-02" db="EMBL/GenBank/DDBJ databases">
        <authorList>
            <person name="Shin S.-K."/>
            <person name="Yi H."/>
            <person name="Kim E."/>
        </authorList>
    </citation>
    <scope>NUCLEOTIDE SEQUENCE [LARGE SCALE GENOMIC DNA]</scope>
    <source>
        <strain evidence="8">LPB0003</strain>
    </source>
</reference>
<dbReference type="Pfam" id="PF00488">
    <property type="entry name" value="MutS_V"/>
    <property type="match status" value="1"/>
</dbReference>
<dbReference type="Gene3D" id="1.10.1420.10">
    <property type="match status" value="1"/>
</dbReference>
<keyword evidence="5" id="KW-0234">DNA repair</keyword>
<gene>
    <name evidence="7" type="ORF">LPB3_12105</name>
</gene>
<keyword evidence="4" id="KW-0238">DNA-binding</keyword>